<dbReference type="Proteomes" id="UP001479290">
    <property type="component" value="Unassembled WGS sequence"/>
</dbReference>
<gene>
    <name evidence="1" type="ORF">ABG768_010724</name>
    <name evidence="2" type="ORF">ABG768_025346</name>
</gene>
<dbReference type="EMBL" id="JAWDJR010000007">
    <property type="protein sequence ID" value="KAK9972012.1"/>
    <property type="molecule type" value="Genomic_DNA"/>
</dbReference>
<proteinExistence type="predicted"/>
<evidence type="ECO:0000313" key="2">
    <source>
        <dbReference type="EMBL" id="KAK9972012.1"/>
    </source>
</evidence>
<reference evidence="1 3" key="1">
    <citation type="submission" date="2024-05" db="EMBL/GenBank/DDBJ databases">
        <title>A high-quality chromosomal-level genome assembly of Topmouth culter (Culter alburnus).</title>
        <authorList>
            <person name="Zhao H."/>
        </authorList>
    </citation>
    <scope>NUCLEOTIDE SEQUENCE [LARGE SCALE GENOMIC DNA]</scope>
    <source>
        <strain evidence="1">CATC2023</strain>
        <tissue evidence="1">Muscle</tissue>
    </source>
</reference>
<name>A0AAW1ZCU4_CULAL</name>
<organism evidence="1 3">
    <name type="scientific">Culter alburnus</name>
    <name type="common">Topmouth culter</name>
    <dbReference type="NCBI Taxonomy" id="194366"/>
    <lineage>
        <taxon>Eukaryota</taxon>
        <taxon>Metazoa</taxon>
        <taxon>Chordata</taxon>
        <taxon>Craniata</taxon>
        <taxon>Vertebrata</taxon>
        <taxon>Euteleostomi</taxon>
        <taxon>Actinopterygii</taxon>
        <taxon>Neopterygii</taxon>
        <taxon>Teleostei</taxon>
        <taxon>Ostariophysi</taxon>
        <taxon>Cypriniformes</taxon>
        <taxon>Xenocyprididae</taxon>
        <taxon>Xenocypridinae</taxon>
        <taxon>Culter</taxon>
    </lineage>
</organism>
<comment type="caution">
    <text evidence="1">The sequence shown here is derived from an EMBL/GenBank/DDBJ whole genome shotgun (WGS) entry which is preliminary data.</text>
</comment>
<keyword evidence="3" id="KW-1185">Reference proteome</keyword>
<evidence type="ECO:0008006" key="4">
    <source>
        <dbReference type="Google" id="ProtNLM"/>
    </source>
</evidence>
<dbReference type="SUPFAM" id="SSF53098">
    <property type="entry name" value="Ribonuclease H-like"/>
    <property type="match status" value="1"/>
</dbReference>
<protein>
    <recommendedName>
        <fullName evidence="4">DUF4371 domain-containing protein</fullName>
    </recommendedName>
</protein>
<dbReference type="PANTHER" id="PTHR45913:SF19">
    <property type="entry name" value="LOW QUALITY PROTEIN: ZINC FINGER BED DOMAIN-CONTAINING PROTEIN 5-LIKE"/>
    <property type="match status" value="1"/>
</dbReference>
<sequence length="550" mass="62331">MKPSHLQRHLTTKHSSCVGKTAEFFHRKHSEFQKSQEKLKAATQMSSSSLLASYEVSLLVAKSKKPYSIAEELIVPAAAILAETMLDKKAAKAIKTVPLSNDTVCRRIDDMAEDIVAQVVEKLKQATSFALQLDESTDISGESQLVAFVRYKDKDEIDEHILFCKPMLGKTTGEDIFNAVDSFFTEHSLDWLCCSHICTDGAASMTGRIRGFVSRVKQVHPDIKTIHCVIHREALASKRMSPKLHEVLNDAVKIINFVKSRPLNARLFKKLCDGVGSEHQQLLLHTDVRWLSRGKTLQRLFELREQVCDFLSEHLHPSAALLKDYNWLAHLAYLADVFSRLNDLNLELQGKDTSVLHLYDRVSSFMKKIDLWDRKCQDGDVSSFPQLNMYILNGGADKVGILQTVQTHVNKLSSEFKSYFPDIEVQNSELDWIRNPFAPTSIQTAPASLQERLIDLSSDRGLRLMFSETSLTQFWCNAEKEYPDIGKCALYELLPFGSTYLCEVTFSAMTHIKTKQRNRLSLERSLIAAVATLHPRMQNLICDKQVQISH</sequence>
<accession>A0AAW1ZCU4</accession>
<dbReference type="InterPro" id="IPR012337">
    <property type="entry name" value="RNaseH-like_sf"/>
</dbReference>
<evidence type="ECO:0000313" key="3">
    <source>
        <dbReference type="Proteomes" id="UP001479290"/>
    </source>
</evidence>
<dbReference type="PANTHER" id="PTHR45913">
    <property type="entry name" value="EPM2A-INTERACTING PROTEIN 1"/>
    <property type="match status" value="1"/>
</dbReference>
<dbReference type="EMBL" id="JAWDJR010000018">
    <property type="protein sequence ID" value="KAK9958613.1"/>
    <property type="molecule type" value="Genomic_DNA"/>
</dbReference>
<dbReference type="AlphaFoldDB" id="A0AAW1ZCU4"/>
<evidence type="ECO:0000313" key="1">
    <source>
        <dbReference type="EMBL" id="KAK9958613.1"/>
    </source>
</evidence>